<evidence type="ECO:0000256" key="2">
    <source>
        <dbReference type="SAM" id="MobiDB-lite"/>
    </source>
</evidence>
<organism evidence="5 6">
    <name type="scientific">Onychostoma macrolepis</name>
    <dbReference type="NCBI Taxonomy" id="369639"/>
    <lineage>
        <taxon>Eukaryota</taxon>
        <taxon>Metazoa</taxon>
        <taxon>Chordata</taxon>
        <taxon>Craniata</taxon>
        <taxon>Vertebrata</taxon>
        <taxon>Euteleostomi</taxon>
        <taxon>Actinopterygii</taxon>
        <taxon>Neopterygii</taxon>
        <taxon>Teleostei</taxon>
        <taxon>Ostariophysi</taxon>
        <taxon>Cypriniformes</taxon>
        <taxon>Cyprinidae</taxon>
        <taxon>Acrossocheilinae</taxon>
        <taxon>Onychostoma</taxon>
    </lineage>
</organism>
<keyword evidence="6" id="KW-1185">Reference proteome</keyword>
<reference evidence="5 6" key="1">
    <citation type="submission" date="2020-04" db="EMBL/GenBank/DDBJ databases">
        <title>Chromosome-level genome assembly of a cyprinid fish Onychostoma macrolepis by integration of Nanopore Sequencing, Bionano and Hi-C technology.</title>
        <authorList>
            <person name="Wang D."/>
        </authorList>
    </citation>
    <scope>NUCLEOTIDE SEQUENCE [LARGE SCALE GENOMIC DNA]</scope>
    <source>
        <strain evidence="5">SWU-2019</strain>
        <tissue evidence="5">Muscle</tissue>
    </source>
</reference>
<dbReference type="GO" id="GO:0008009">
    <property type="term" value="F:chemokine activity"/>
    <property type="evidence" value="ECO:0007669"/>
    <property type="project" value="InterPro"/>
</dbReference>
<dbReference type="GO" id="GO:0005615">
    <property type="term" value="C:extracellular space"/>
    <property type="evidence" value="ECO:0007669"/>
    <property type="project" value="UniProtKB-KW"/>
</dbReference>
<dbReference type="PANTHER" id="PTHR12015">
    <property type="entry name" value="SMALL INDUCIBLE CYTOKINE A"/>
    <property type="match status" value="1"/>
</dbReference>
<evidence type="ECO:0000313" key="5">
    <source>
        <dbReference type="EMBL" id="KAF4117597.1"/>
    </source>
</evidence>
<evidence type="ECO:0000313" key="6">
    <source>
        <dbReference type="Proteomes" id="UP000579812"/>
    </source>
</evidence>
<dbReference type="Gene3D" id="2.40.50.40">
    <property type="match status" value="1"/>
</dbReference>
<evidence type="ECO:0000259" key="4">
    <source>
        <dbReference type="SMART" id="SM00199"/>
    </source>
</evidence>
<dbReference type="OrthoDB" id="9930747at2759"/>
<feature type="chain" id="PRO_5029776421" description="Chemokine interleukin-8-like domain-containing protein" evidence="3">
    <location>
        <begin position="23"/>
        <end position="123"/>
    </location>
</feature>
<comment type="caution">
    <text evidence="5">The sequence shown here is derived from an EMBL/GenBank/DDBJ whole genome shotgun (WGS) entry which is preliminary data.</text>
</comment>
<dbReference type="SUPFAM" id="SSF54117">
    <property type="entry name" value="Interleukin 8-like chemokines"/>
    <property type="match status" value="1"/>
</dbReference>
<dbReference type="SMART" id="SM00199">
    <property type="entry name" value="SCY"/>
    <property type="match status" value="1"/>
</dbReference>
<dbReference type="Pfam" id="PF00048">
    <property type="entry name" value="IL8"/>
    <property type="match status" value="1"/>
</dbReference>
<feature type="region of interest" description="Disordered" evidence="2">
    <location>
        <begin position="86"/>
        <end position="123"/>
    </location>
</feature>
<keyword evidence="3" id="KW-0732">Signal</keyword>
<dbReference type="EMBL" id="JAAMOB010000002">
    <property type="protein sequence ID" value="KAF4117597.1"/>
    <property type="molecule type" value="Genomic_DNA"/>
</dbReference>
<name>A0A7J6DE41_9TELE</name>
<dbReference type="Proteomes" id="UP000579812">
    <property type="component" value="Unassembled WGS sequence"/>
</dbReference>
<protein>
    <recommendedName>
        <fullName evidence="4">Chemokine interleukin-8-like domain-containing protein</fullName>
    </recommendedName>
</protein>
<accession>A0A7J6DE41</accession>
<dbReference type="CDD" id="cd00272">
    <property type="entry name" value="Chemokine_CC"/>
    <property type="match status" value="1"/>
</dbReference>
<dbReference type="AlphaFoldDB" id="A0A7J6DE41"/>
<feature type="domain" description="Chemokine interleukin-8-like" evidence="4">
    <location>
        <begin position="24"/>
        <end position="83"/>
    </location>
</feature>
<keyword evidence="1" id="KW-0202">Cytokine</keyword>
<dbReference type="InterPro" id="IPR036048">
    <property type="entry name" value="Interleukin_8-like_sf"/>
</dbReference>
<evidence type="ECO:0000256" key="3">
    <source>
        <dbReference type="SAM" id="SignalP"/>
    </source>
</evidence>
<dbReference type="GO" id="GO:0006955">
    <property type="term" value="P:immune response"/>
    <property type="evidence" value="ECO:0007669"/>
    <property type="project" value="InterPro"/>
</dbReference>
<dbReference type="InterPro" id="IPR039809">
    <property type="entry name" value="Chemokine_b/g/d"/>
</dbReference>
<evidence type="ECO:0000256" key="1">
    <source>
        <dbReference type="ARBA" id="ARBA00022514"/>
    </source>
</evidence>
<proteinExistence type="predicted"/>
<sequence>MLIFTACVSWVIFGCFSVVADGRPVSCCLKLRHNRPPLDKVMNYRIQTKALCPITAVVIQTVSGKKLCSDPNSDWTKRAMWKVDEAKMKPKKHVPVPAEEASVDGSRQRADPLTATELPLNSQ</sequence>
<dbReference type="InterPro" id="IPR001811">
    <property type="entry name" value="Chemokine_IL8-like_dom"/>
</dbReference>
<dbReference type="PANTHER" id="PTHR12015:SF177">
    <property type="entry name" value="CHEMOKINE INTERLEUKIN-8-LIKE DOMAIN-CONTAINING PROTEIN"/>
    <property type="match status" value="1"/>
</dbReference>
<feature type="signal peptide" evidence="3">
    <location>
        <begin position="1"/>
        <end position="22"/>
    </location>
</feature>
<gene>
    <name evidence="5" type="ORF">G5714_002150</name>
</gene>